<dbReference type="InterPro" id="IPR011249">
    <property type="entry name" value="Metalloenz_LuxS/M16"/>
</dbReference>
<dbReference type="Pfam" id="PF00675">
    <property type="entry name" value="Peptidase_M16"/>
    <property type="match status" value="1"/>
</dbReference>
<dbReference type="InterPro" id="IPR050361">
    <property type="entry name" value="MPP/UQCRC_Complex"/>
</dbReference>
<dbReference type="Pfam" id="PF05193">
    <property type="entry name" value="Peptidase_M16_C"/>
    <property type="match status" value="1"/>
</dbReference>
<comment type="similarity">
    <text evidence="1 2">Belongs to the peptidase M16 family.</text>
</comment>
<dbReference type="Proteomes" id="UP000051717">
    <property type="component" value="Unassembled WGS sequence"/>
</dbReference>
<evidence type="ECO:0008006" key="8">
    <source>
        <dbReference type="Google" id="ProtNLM"/>
    </source>
</evidence>
<evidence type="ECO:0000313" key="6">
    <source>
        <dbReference type="EMBL" id="KPK69747.1"/>
    </source>
</evidence>
<name>A0A0S8G9E5_UNCT6</name>
<organism evidence="6 7">
    <name type="scientific">candidate division TA06 bacterium SM23_40</name>
    <dbReference type="NCBI Taxonomy" id="1703774"/>
    <lineage>
        <taxon>Bacteria</taxon>
        <taxon>Bacteria division TA06</taxon>
    </lineage>
</organism>
<evidence type="ECO:0000256" key="3">
    <source>
        <dbReference type="SAM" id="MobiDB-lite"/>
    </source>
</evidence>
<dbReference type="InterPro" id="IPR011765">
    <property type="entry name" value="Pept_M16_N"/>
</dbReference>
<protein>
    <recommendedName>
        <fullName evidence="8">Peptidase M16</fullName>
    </recommendedName>
</protein>
<evidence type="ECO:0000256" key="1">
    <source>
        <dbReference type="ARBA" id="ARBA00007261"/>
    </source>
</evidence>
<accession>A0A0S8G9E5</accession>
<evidence type="ECO:0000313" key="7">
    <source>
        <dbReference type="Proteomes" id="UP000051717"/>
    </source>
</evidence>
<evidence type="ECO:0000259" key="5">
    <source>
        <dbReference type="Pfam" id="PF05193"/>
    </source>
</evidence>
<dbReference type="PANTHER" id="PTHR11851">
    <property type="entry name" value="METALLOPROTEASE"/>
    <property type="match status" value="1"/>
</dbReference>
<gene>
    <name evidence="6" type="ORF">AMJ82_04920</name>
</gene>
<feature type="domain" description="Peptidase M16 C-terminal" evidence="5">
    <location>
        <begin position="190"/>
        <end position="367"/>
    </location>
</feature>
<reference evidence="6 7" key="1">
    <citation type="journal article" date="2015" name="Microbiome">
        <title>Genomic resolution of linkages in carbon, nitrogen, and sulfur cycling among widespread estuary sediment bacteria.</title>
        <authorList>
            <person name="Baker B.J."/>
            <person name="Lazar C.S."/>
            <person name="Teske A.P."/>
            <person name="Dick G.J."/>
        </authorList>
    </citation>
    <scope>NUCLEOTIDE SEQUENCE [LARGE SCALE GENOMIC DNA]</scope>
    <source>
        <strain evidence="6">SM23_40</strain>
    </source>
</reference>
<dbReference type="GO" id="GO:0006508">
    <property type="term" value="P:proteolysis"/>
    <property type="evidence" value="ECO:0007669"/>
    <property type="project" value="InterPro"/>
</dbReference>
<sequence length="446" mass="50927">MHLDLIALAVVAAAVSVGPAFSQTLGIEEYRLDNGLTILVREDHSSPVVSVQVWYRVGSRNDRSGTTGISHFLEHMMFEGTERYGPGEIERIVRRNGGEKNAFTSRDYTAYYENLASDRYEIAIELEADRMRNLVLDPERISRERGAVSEERRLRDNSRTGRLYEELIAAAYVAHPYQWPILGWMSDIESISREDLLHHYRTYYAPNNAIVVIIGDVSPEEAYRKVKRYFGKIPPGEEPPQVRTREPHQKGERRVEVRKQAETPYVLVAFHAPEIGHPDQYVLDVISEIISTGRSSRLYRSLVREREIALSAWGGYEARTDPSLFYCGGTPRAGHTTDELEEGIYSELKHLIEEPVSDRELTKAINQIEARLIFSLDRNFYLGVQIGRSATMLSHHYLEDLVARIRAVTAEDIMRVAGEHFVPENRTVAILIPEGKTSDRLRQPTY</sequence>
<dbReference type="SUPFAM" id="SSF63411">
    <property type="entry name" value="LuxS/MPP-like metallohydrolase"/>
    <property type="match status" value="2"/>
</dbReference>
<evidence type="ECO:0000259" key="4">
    <source>
        <dbReference type="Pfam" id="PF00675"/>
    </source>
</evidence>
<dbReference type="PANTHER" id="PTHR11851:SF49">
    <property type="entry name" value="MITOCHONDRIAL-PROCESSING PEPTIDASE SUBUNIT ALPHA"/>
    <property type="match status" value="1"/>
</dbReference>
<dbReference type="PROSITE" id="PS00143">
    <property type="entry name" value="INSULINASE"/>
    <property type="match status" value="1"/>
</dbReference>
<feature type="region of interest" description="Disordered" evidence="3">
    <location>
        <begin position="234"/>
        <end position="256"/>
    </location>
</feature>
<dbReference type="InterPro" id="IPR007863">
    <property type="entry name" value="Peptidase_M16_C"/>
</dbReference>
<dbReference type="InterPro" id="IPR001431">
    <property type="entry name" value="Pept_M16_Zn_BS"/>
</dbReference>
<dbReference type="Gene3D" id="3.30.830.10">
    <property type="entry name" value="Metalloenzyme, LuxS/M16 peptidase-like"/>
    <property type="match status" value="2"/>
</dbReference>
<proteinExistence type="inferred from homology"/>
<dbReference type="AlphaFoldDB" id="A0A0S8G9E5"/>
<evidence type="ECO:0000256" key="2">
    <source>
        <dbReference type="RuleBase" id="RU004447"/>
    </source>
</evidence>
<comment type="caution">
    <text evidence="6">The sequence shown here is derived from an EMBL/GenBank/DDBJ whole genome shotgun (WGS) entry which is preliminary data.</text>
</comment>
<dbReference type="EMBL" id="LJUI01000029">
    <property type="protein sequence ID" value="KPK69747.1"/>
    <property type="molecule type" value="Genomic_DNA"/>
</dbReference>
<feature type="compositionally biased region" description="Basic and acidic residues" evidence="3">
    <location>
        <begin position="243"/>
        <end position="256"/>
    </location>
</feature>
<dbReference type="GO" id="GO:0004222">
    <property type="term" value="F:metalloendopeptidase activity"/>
    <property type="evidence" value="ECO:0007669"/>
    <property type="project" value="InterPro"/>
</dbReference>
<feature type="domain" description="Peptidase M16 N-terminal" evidence="4">
    <location>
        <begin position="38"/>
        <end position="182"/>
    </location>
</feature>
<dbReference type="GO" id="GO:0046872">
    <property type="term" value="F:metal ion binding"/>
    <property type="evidence" value="ECO:0007669"/>
    <property type="project" value="InterPro"/>
</dbReference>
<dbReference type="PATRIC" id="fig|1703774.3.peg.1738"/>